<proteinExistence type="inferred from homology"/>
<dbReference type="InterPro" id="IPR000182">
    <property type="entry name" value="GNAT_dom"/>
</dbReference>
<dbReference type="RefSeq" id="WP_094996695.1">
    <property type="nucleotide sequence ID" value="NZ_BMJL01000006.1"/>
</dbReference>
<evidence type="ECO:0000313" key="6">
    <source>
        <dbReference type="Proteomes" id="UP000215244"/>
    </source>
</evidence>
<dbReference type="KEGG" id="marb:CJ263_07465"/>
<dbReference type="InterPro" id="IPR051531">
    <property type="entry name" value="N-acetyltransferase"/>
</dbReference>
<dbReference type="Proteomes" id="UP000215244">
    <property type="component" value="Chromosome"/>
</dbReference>
<protein>
    <submittedName>
        <fullName evidence="5">GNAT family N-acetyltransferase</fullName>
    </submittedName>
</protein>
<keyword evidence="2" id="KW-0012">Acyltransferase</keyword>
<dbReference type="InterPro" id="IPR016181">
    <property type="entry name" value="Acyl_CoA_acyltransferase"/>
</dbReference>
<comment type="similarity">
    <text evidence="3">Belongs to the acetyltransferase family. RimJ subfamily.</text>
</comment>
<keyword evidence="6" id="KW-1185">Reference proteome</keyword>
<dbReference type="GO" id="GO:0016747">
    <property type="term" value="F:acyltransferase activity, transferring groups other than amino-acyl groups"/>
    <property type="evidence" value="ECO:0007669"/>
    <property type="project" value="InterPro"/>
</dbReference>
<dbReference type="Gene3D" id="3.40.630.30">
    <property type="match status" value="1"/>
</dbReference>
<evidence type="ECO:0000313" key="5">
    <source>
        <dbReference type="EMBL" id="ASV30074.1"/>
    </source>
</evidence>
<evidence type="ECO:0000256" key="3">
    <source>
        <dbReference type="ARBA" id="ARBA00038502"/>
    </source>
</evidence>
<dbReference type="OrthoDB" id="883856at2"/>
<dbReference type="PANTHER" id="PTHR43792">
    <property type="entry name" value="GNAT FAMILY, PUTATIVE (AFU_ORTHOLOGUE AFUA_3G00765)-RELATED-RELATED"/>
    <property type="match status" value="1"/>
</dbReference>
<dbReference type="EMBL" id="CP022957">
    <property type="protein sequence ID" value="ASV30074.1"/>
    <property type="molecule type" value="Genomic_DNA"/>
</dbReference>
<accession>A0A223V3U4</accession>
<evidence type="ECO:0000256" key="1">
    <source>
        <dbReference type="ARBA" id="ARBA00022679"/>
    </source>
</evidence>
<dbReference type="AlphaFoldDB" id="A0A223V3U4"/>
<gene>
    <name evidence="5" type="ORF">CJ263_07465</name>
</gene>
<feature type="domain" description="N-acetyltransferase" evidence="4">
    <location>
        <begin position="31"/>
        <end position="151"/>
    </location>
</feature>
<evidence type="ECO:0000256" key="2">
    <source>
        <dbReference type="ARBA" id="ARBA00023315"/>
    </source>
</evidence>
<organism evidence="5 6">
    <name type="scientific">Maribacter cobaltidurans</name>
    <dbReference type="NCBI Taxonomy" id="1178778"/>
    <lineage>
        <taxon>Bacteria</taxon>
        <taxon>Pseudomonadati</taxon>
        <taxon>Bacteroidota</taxon>
        <taxon>Flavobacteriia</taxon>
        <taxon>Flavobacteriales</taxon>
        <taxon>Flavobacteriaceae</taxon>
        <taxon>Maribacter</taxon>
    </lineage>
</organism>
<reference evidence="5 6" key="1">
    <citation type="submission" date="2017-08" db="EMBL/GenBank/DDBJ databases">
        <title>The complete genome sequence of Maribacter sp. B1, isolated from deep-sea sediment.</title>
        <authorList>
            <person name="Wu Y.-H."/>
            <person name="Cheng H."/>
            <person name="Xu X.-W."/>
        </authorList>
    </citation>
    <scope>NUCLEOTIDE SEQUENCE [LARGE SCALE GENOMIC DNA]</scope>
    <source>
        <strain evidence="5 6">B1</strain>
    </source>
</reference>
<dbReference type="PANTHER" id="PTHR43792:SF8">
    <property type="entry name" value="[RIBOSOMAL PROTEIN US5]-ALANINE N-ACETYLTRANSFERASE"/>
    <property type="match status" value="1"/>
</dbReference>
<evidence type="ECO:0000259" key="4">
    <source>
        <dbReference type="Pfam" id="PF13302"/>
    </source>
</evidence>
<keyword evidence="1 5" id="KW-0808">Transferase</keyword>
<dbReference type="SUPFAM" id="SSF55729">
    <property type="entry name" value="Acyl-CoA N-acyltransferases (Nat)"/>
    <property type="match status" value="1"/>
</dbReference>
<sequence length="180" mass="20942">MISISNGTFEITPIHEKYAWRICDFVTVNTSRLKTYFPRTLTENLTPDLSQLFVDRKIKDFKSKNEFLFVIKNTIDRTVAGLLFVKNLDYTKKEAELAYCIGYQHEGIGITTMAVKEITNWSFKELDLKTLRIIVHRTNPASIRIAEKCGYVWKETLPKEHQPPEMAPMDMELYIKTNEG</sequence>
<dbReference type="Pfam" id="PF13302">
    <property type="entry name" value="Acetyltransf_3"/>
    <property type="match status" value="1"/>
</dbReference>
<name>A0A223V3U4_9FLAO</name>